<organism evidence="1 2">
    <name type="scientific">Corallococcus sicarius</name>
    <dbReference type="NCBI Taxonomy" id="2316726"/>
    <lineage>
        <taxon>Bacteria</taxon>
        <taxon>Pseudomonadati</taxon>
        <taxon>Myxococcota</taxon>
        <taxon>Myxococcia</taxon>
        <taxon>Myxococcales</taxon>
        <taxon>Cystobacterineae</taxon>
        <taxon>Myxococcaceae</taxon>
        <taxon>Corallococcus</taxon>
    </lineage>
</organism>
<keyword evidence="2" id="KW-1185">Reference proteome</keyword>
<protein>
    <submittedName>
        <fullName evidence="1">Uncharacterized protein</fullName>
    </submittedName>
</protein>
<dbReference type="Proteomes" id="UP000273405">
    <property type="component" value="Unassembled WGS sequence"/>
</dbReference>
<sequence>MVAALGLWGCGDAAPPVTEAPGSTSHVQSDTAALTCAPGDITSGEFTCSGQFNYSLECFARQPSAVCGDDTTPKTCTTYGTCGHEDFGKQYVTRDLVWFMGTRPEGYCEMRAQNYVNTTVAEADRPGVTWSWLIGGPPEPDTTGGGDYCYITFENYPELQVGTGPQCGTVDSACTVACQNPKTCQVNGAWVTDATQCGTMVGPCGTGSGPRLYNACRDASHGLAPDADCGAGFEAAQAPGNSTQAQVEAQAAAQWTASGSRGAPVYDAPITCSQCTPTFSLSAAELNRRVYSAVAMSKEAPKLNLMAGAAYILARDNPTLTQAELTTGINAISVALDSDGFDPTKDGAGPTVRVMLRMLSKAEPNLSSTSVPHRALRSHARALLARMQDGLDVPRGLDTPFSQVVRYAEAAEFTQETWGNLYALAQGNVALAGAVDNGGIGAALGVHTTQGAVAMLNVKPLGPLKAFVNANLVNGRLITTPTAARAFVTTASTDGLAAVGEYSDMLDDLNVKEQAYRDALALKEPVLAPPAGASGAGTLAAVDVATAEAELKIAIAAAKVRGTQLKGQFEGVREGVTTGLGLVAALFGMDGSSQFAADVLKFSKALDTTLEAVAKYAESSVKIAEKVVGVLDLGQKSFQIVSAAVFSGQIVGAVVQLFSLLRKPAEPPIEEVILKEVRELHQRVAQMQEQMLSRFDRVDRRLRDIHRDMEARFALVDWNLGRVNQNVEEAQRSLYALQADLNRVDQNMYAYFNDMKDDYFTGSAWLYLGWDSRHPVPMDYTTQFALAEADFSQWGAVDAKTSVILAGIDGRGSNAAISPVDELSSRPLSHNINYLREFPVQLPQQSMLASQRISSPKDWTAGAQAYARLFEEQPAHGAAMLSTRHGELLDAGTALETALKGIGKPLFAALHTRYQAEWDGLKTLIDEAEVSFRNDPNMRLYGIDLWGPPEQEPTKHFLKGEPKAIVPCAGGQWADYDGNGAADYLEVDPSHWNHDVLRPLLISDSLNVDGGTMDLCGEGRWQLYSEVATGFGGYYERKYRLQTYVYVRYTYLDESETVKSDKVFTHVFTGGHEFNVLVRDVDRPNYNPNSTEDPQEWMAKQWLFVRDNLVSTNYATGDATRTYVRNRLVPVLKKQQQKFYTFVAARMQQGGDVLQLQAKRLTGTRLVWQAYVALALPLSLEHDENLRGLLYGEEGLMSGDDTALDVEADPVINDVWDMYDLFSRAATPPDHNIMADLHPTLTSRADRLKVTLDALVDAQATSGGPEASAWVEATMLRLRLSRPQ</sequence>
<dbReference type="OrthoDB" id="5480103at2"/>
<proteinExistence type="predicted"/>
<reference evidence="2" key="1">
    <citation type="submission" date="2018-09" db="EMBL/GenBank/DDBJ databases">
        <authorList>
            <person name="Livingstone P.G."/>
            <person name="Whitworth D.E."/>
        </authorList>
    </citation>
    <scope>NUCLEOTIDE SEQUENCE [LARGE SCALE GENOMIC DNA]</scope>
    <source>
        <strain evidence="2">CA040B</strain>
    </source>
</reference>
<gene>
    <name evidence="1" type="ORF">D7X12_30485</name>
</gene>
<dbReference type="EMBL" id="RAWG01000256">
    <property type="protein sequence ID" value="RKH37177.1"/>
    <property type="molecule type" value="Genomic_DNA"/>
</dbReference>
<accession>A0A3A8MY23</accession>
<evidence type="ECO:0000313" key="1">
    <source>
        <dbReference type="EMBL" id="RKH37177.1"/>
    </source>
</evidence>
<comment type="caution">
    <text evidence="1">The sequence shown here is derived from an EMBL/GenBank/DDBJ whole genome shotgun (WGS) entry which is preliminary data.</text>
</comment>
<name>A0A3A8MY23_9BACT</name>
<evidence type="ECO:0000313" key="2">
    <source>
        <dbReference type="Proteomes" id="UP000273405"/>
    </source>
</evidence>